<evidence type="ECO:0000313" key="2">
    <source>
        <dbReference type="Proteomes" id="UP000234585"/>
    </source>
</evidence>
<proteinExistence type="predicted"/>
<dbReference type="Proteomes" id="UP000234585">
    <property type="component" value="Unassembled WGS sequence"/>
</dbReference>
<protein>
    <recommendedName>
        <fullName evidence="3">F-box domain-containing protein</fullName>
    </recommendedName>
</protein>
<name>A0A2I2EZA3_ASPCN</name>
<dbReference type="AlphaFoldDB" id="A0A2I2EZA3"/>
<dbReference type="InterPro" id="IPR036047">
    <property type="entry name" value="F-box-like_dom_sf"/>
</dbReference>
<accession>A0A2I2EZA3</accession>
<keyword evidence="2" id="KW-1185">Reference proteome</keyword>
<reference evidence="1 2" key="1">
    <citation type="submission" date="2017-12" db="EMBL/GenBank/DDBJ databases">
        <authorList>
            <consortium name="DOE Joint Genome Institute"/>
            <person name="Haridas S."/>
            <person name="Kjaerbolling I."/>
            <person name="Vesth T.C."/>
            <person name="Frisvad J.C."/>
            <person name="Nybo J.L."/>
            <person name="Theobald S."/>
            <person name="Kuo A."/>
            <person name="Bowyer P."/>
            <person name="Matsuda Y."/>
            <person name="Mondo S."/>
            <person name="Lyhne E.K."/>
            <person name="Kogle M.E."/>
            <person name="Clum A."/>
            <person name="Lipzen A."/>
            <person name="Salamov A."/>
            <person name="Ngan C.Y."/>
            <person name="Daum C."/>
            <person name="Chiniquy J."/>
            <person name="Barry K."/>
            <person name="LaButti K."/>
            <person name="Simmons B.A."/>
            <person name="Magnuson J.K."/>
            <person name="Mortensen U.H."/>
            <person name="Larsen T.O."/>
            <person name="Grigoriev I.V."/>
            <person name="Baker S.E."/>
            <person name="Andersen M.R."/>
            <person name="Nordberg H.P."/>
            <person name="Cantor M.N."/>
            <person name="Hua S.X."/>
        </authorList>
    </citation>
    <scope>NUCLEOTIDE SEQUENCE [LARGE SCALE GENOMIC DNA]</scope>
    <source>
        <strain evidence="1 2">CBS 102.13</strain>
    </source>
</reference>
<dbReference type="CDD" id="cd09917">
    <property type="entry name" value="F-box_SF"/>
    <property type="match status" value="1"/>
</dbReference>
<evidence type="ECO:0008006" key="3">
    <source>
        <dbReference type="Google" id="ProtNLM"/>
    </source>
</evidence>
<dbReference type="RefSeq" id="XP_024667723.1">
    <property type="nucleotide sequence ID" value="XM_024814429.1"/>
</dbReference>
<dbReference type="GeneID" id="36521589"/>
<sequence>MTSAITTVFSTHELLECILLQVDLRTLLTSAQRVNRTWYDLVRSSLPLQRTLFFAAQDDNHKNSEYTYNPLLTNAFPTFFQSFPGSAAGRPRSLDLNSLEMVLRPDKQTAYLRAEASWRKMLTRQPPVRSLLAVRVTSSMAGQNETMERLEVPEGGLRMGRVFELVMSRKVVSFEPITHNHLSWNPGSDVRGFQGSNMRVNDELRRAVVEADALLYSYHVVQCTVRWEDTAETALQRDLARGYGKINL</sequence>
<dbReference type="EMBL" id="KZ559197">
    <property type="protein sequence ID" value="PLB33711.1"/>
    <property type="molecule type" value="Genomic_DNA"/>
</dbReference>
<gene>
    <name evidence="1" type="ORF">BDW47DRAFT_113497</name>
</gene>
<organism evidence="1 2">
    <name type="scientific">Aspergillus candidus</name>
    <dbReference type="NCBI Taxonomy" id="41067"/>
    <lineage>
        <taxon>Eukaryota</taxon>
        <taxon>Fungi</taxon>
        <taxon>Dikarya</taxon>
        <taxon>Ascomycota</taxon>
        <taxon>Pezizomycotina</taxon>
        <taxon>Eurotiomycetes</taxon>
        <taxon>Eurotiomycetidae</taxon>
        <taxon>Eurotiales</taxon>
        <taxon>Aspergillaceae</taxon>
        <taxon>Aspergillus</taxon>
        <taxon>Aspergillus subgen. Circumdati</taxon>
    </lineage>
</organism>
<dbReference type="OrthoDB" id="3800738at2759"/>
<dbReference type="SUPFAM" id="SSF81383">
    <property type="entry name" value="F-box domain"/>
    <property type="match status" value="1"/>
</dbReference>
<evidence type="ECO:0000313" key="1">
    <source>
        <dbReference type="EMBL" id="PLB33711.1"/>
    </source>
</evidence>
<dbReference type="STRING" id="41067.A0A2I2EZA3"/>